<keyword evidence="1" id="KW-0812">Transmembrane</keyword>
<feature type="transmembrane region" description="Helical" evidence="1">
    <location>
        <begin position="46"/>
        <end position="68"/>
    </location>
</feature>
<dbReference type="InterPro" id="IPR018750">
    <property type="entry name" value="DUF2306_membrane"/>
</dbReference>
<comment type="caution">
    <text evidence="2">The sequence shown here is derived from an EMBL/GenBank/DDBJ whole genome shotgun (WGS) entry which is preliminary data.</text>
</comment>
<feature type="transmembrane region" description="Helical" evidence="1">
    <location>
        <begin position="115"/>
        <end position="139"/>
    </location>
</feature>
<proteinExistence type="predicted"/>
<evidence type="ECO:0000256" key="1">
    <source>
        <dbReference type="SAM" id="Phobius"/>
    </source>
</evidence>
<evidence type="ECO:0000313" key="2">
    <source>
        <dbReference type="EMBL" id="GAA2177767.1"/>
    </source>
</evidence>
<gene>
    <name evidence="2" type="ORF">GCM10009784_29560</name>
</gene>
<dbReference type="Pfam" id="PF10067">
    <property type="entry name" value="DUF2306"/>
    <property type="match status" value="1"/>
</dbReference>
<organism evidence="2 3">
    <name type="scientific">Arthrobacter parietis</name>
    <dbReference type="NCBI Taxonomy" id="271434"/>
    <lineage>
        <taxon>Bacteria</taxon>
        <taxon>Bacillati</taxon>
        <taxon>Actinomycetota</taxon>
        <taxon>Actinomycetes</taxon>
        <taxon>Micrococcales</taxon>
        <taxon>Micrococcaceae</taxon>
        <taxon>Arthrobacter</taxon>
    </lineage>
</organism>
<keyword evidence="1" id="KW-1133">Transmembrane helix</keyword>
<feature type="transmembrane region" description="Helical" evidence="1">
    <location>
        <begin position="181"/>
        <end position="202"/>
    </location>
</feature>
<keyword evidence="3" id="KW-1185">Reference proteome</keyword>
<protein>
    <submittedName>
        <fullName evidence="2">DUF2306 domain-containing protein</fullName>
    </submittedName>
</protein>
<dbReference type="EMBL" id="BAAAON010000010">
    <property type="protein sequence ID" value="GAA2177767.1"/>
    <property type="molecule type" value="Genomic_DNA"/>
</dbReference>
<name>A0ABN3B072_9MICC</name>
<feature type="transmembrane region" description="Helical" evidence="1">
    <location>
        <begin position="88"/>
        <end position="109"/>
    </location>
</feature>
<dbReference type="Proteomes" id="UP001500974">
    <property type="component" value="Unassembled WGS sequence"/>
</dbReference>
<evidence type="ECO:0000313" key="3">
    <source>
        <dbReference type="Proteomes" id="UP001500974"/>
    </source>
</evidence>
<reference evidence="2 3" key="1">
    <citation type="journal article" date="2019" name="Int. J. Syst. Evol. Microbiol.">
        <title>The Global Catalogue of Microorganisms (GCM) 10K type strain sequencing project: providing services to taxonomists for standard genome sequencing and annotation.</title>
        <authorList>
            <consortium name="The Broad Institute Genomics Platform"/>
            <consortium name="The Broad Institute Genome Sequencing Center for Infectious Disease"/>
            <person name="Wu L."/>
            <person name="Ma J."/>
        </authorList>
    </citation>
    <scope>NUCLEOTIDE SEQUENCE [LARGE SCALE GENOMIC DNA]</scope>
    <source>
        <strain evidence="2 3">JCM 14917</strain>
    </source>
</reference>
<feature type="transmembrane region" description="Helical" evidence="1">
    <location>
        <begin position="151"/>
        <end position="175"/>
    </location>
</feature>
<accession>A0ABN3B072</accession>
<sequence length="221" mass="24251">MHWARWLVPVALIILSLVPVLAGTVRLGELAGGEVTPENARFFDAPLPVLIHIPTVTLYLLLGAFQFIPSLRSGKRGRPSWHRISGRILVPTGLLAALSGLWMAIFYDLPPLDGVLLLVLRLVFGTAMVVSIILGLLAVRRHNYVRHSEWMTRAYAIGISQGTIVVVTIPWILLIGPVTELSRAILIGASWVLSLAVAEYFIHRRRLTASTYPAKLARSAG</sequence>
<keyword evidence="1" id="KW-0472">Membrane</keyword>